<dbReference type="Gene3D" id="2.60.40.10">
    <property type="entry name" value="Immunoglobulins"/>
    <property type="match status" value="2"/>
</dbReference>
<dbReference type="SUPFAM" id="SSF49785">
    <property type="entry name" value="Galactose-binding domain-like"/>
    <property type="match status" value="1"/>
</dbReference>
<name>A0ABW4IEE6_9SPHI</name>
<protein>
    <submittedName>
        <fullName evidence="2">IPT/TIG domain-containing protein</fullName>
    </submittedName>
</protein>
<gene>
    <name evidence="2" type="ORF">ACFSAH_10770</name>
</gene>
<dbReference type="SUPFAM" id="SSF81296">
    <property type="entry name" value="E set domains"/>
    <property type="match status" value="2"/>
</dbReference>
<dbReference type="Pfam" id="PF01833">
    <property type="entry name" value="TIG"/>
    <property type="match status" value="1"/>
</dbReference>
<feature type="domain" description="IPT/TIG" evidence="1">
    <location>
        <begin position="125"/>
        <end position="195"/>
    </location>
</feature>
<sequence>MRNFKKIWIGICVLSTLIACKKEEGKKEDTTPPQITSVTDLQHRSTALATCDFGDWIIIKGNNLSTTNKIDFNTVLAADSLFYADDTTITVKVPSILPDVLNNPITVFTKYGSVKYGFQIKQPEPVVKNMAPAVGDPGDIVTITGLNFINVTTVKFGNEDAEIISSTPTEIKVKVPQSAYGHISVTTTSGTTQSQGVFGFKYALFTDALATGWSNASYSAPNAVVTAPSPVLRGTSSMKINYAGWGGFKLQKTAPYLDLNGFVSLKFSLYAESAAVGKKIRVFLNNSSTPGYKDITIAESGKWLTYEFPLSDFGSPTSLSFIEIKEYSGAATTVVYIDDLVLM</sequence>
<dbReference type="PROSITE" id="PS51257">
    <property type="entry name" value="PROKAR_LIPOPROTEIN"/>
    <property type="match status" value="1"/>
</dbReference>
<accession>A0ABW4IEE6</accession>
<evidence type="ECO:0000313" key="2">
    <source>
        <dbReference type="EMBL" id="MFD1630362.1"/>
    </source>
</evidence>
<proteinExistence type="predicted"/>
<evidence type="ECO:0000313" key="3">
    <source>
        <dbReference type="Proteomes" id="UP001597118"/>
    </source>
</evidence>
<comment type="caution">
    <text evidence="2">The sequence shown here is derived from an EMBL/GenBank/DDBJ whole genome shotgun (WGS) entry which is preliminary data.</text>
</comment>
<dbReference type="InterPro" id="IPR014756">
    <property type="entry name" value="Ig_E-set"/>
</dbReference>
<evidence type="ECO:0000259" key="1">
    <source>
        <dbReference type="Pfam" id="PF01833"/>
    </source>
</evidence>
<dbReference type="InterPro" id="IPR002909">
    <property type="entry name" value="IPT_dom"/>
</dbReference>
<dbReference type="InterPro" id="IPR013783">
    <property type="entry name" value="Ig-like_fold"/>
</dbReference>
<dbReference type="Proteomes" id="UP001597118">
    <property type="component" value="Unassembled WGS sequence"/>
</dbReference>
<reference evidence="3" key="1">
    <citation type="journal article" date="2019" name="Int. J. Syst. Evol. Microbiol.">
        <title>The Global Catalogue of Microorganisms (GCM) 10K type strain sequencing project: providing services to taxonomists for standard genome sequencing and annotation.</title>
        <authorList>
            <consortium name="The Broad Institute Genomics Platform"/>
            <consortium name="The Broad Institute Genome Sequencing Center for Infectious Disease"/>
            <person name="Wu L."/>
            <person name="Ma J."/>
        </authorList>
    </citation>
    <scope>NUCLEOTIDE SEQUENCE [LARGE SCALE GENOMIC DNA]</scope>
    <source>
        <strain evidence="3">CCUG 53762</strain>
    </source>
</reference>
<dbReference type="EMBL" id="JBHUDG010000016">
    <property type="protein sequence ID" value="MFD1630362.1"/>
    <property type="molecule type" value="Genomic_DNA"/>
</dbReference>
<dbReference type="InterPro" id="IPR008979">
    <property type="entry name" value="Galactose-bd-like_sf"/>
</dbReference>
<keyword evidence="3" id="KW-1185">Reference proteome</keyword>
<organism evidence="2 3">
    <name type="scientific">Pseudopedobacter beijingensis</name>
    <dbReference type="NCBI Taxonomy" id="1207056"/>
    <lineage>
        <taxon>Bacteria</taxon>
        <taxon>Pseudomonadati</taxon>
        <taxon>Bacteroidota</taxon>
        <taxon>Sphingobacteriia</taxon>
        <taxon>Sphingobacteriales</taxon>
        <taxon>Sphingobacteriaceae</taxon>
        <taxon>Pseudopedobacter</taxon>
    </lineage>
</organism>
<dbReference type="RefSeq" id="WP_379662740.1">
    <property type="nucleotide sequence ID" value="NZ_JBHUDG010000016.1"/>
</dbReference>
<dbReference type="Gene3D" id="2.60.120.430">
    <property type="entry name" value="Galactose-binding lectin"/>
    <property type="match status" value="1"/>
</dbReference>